<gene>
    <name evidence="1" type="ORF">IAA81_10170</name>
</gene>
<reference evidence="1" key="1">
    <citation type="submission" date="2020-10" db="EMBL/GenBank/DDBJ databases">
        <authorList>
            <person name="Gilroy R."/>
        </authorList>
    </citation>
    <scope>NUCLEOTIDE SEQUENCE</scope>
    <source>
        <strain evidence="1">10532</strain>
    </source>
</reference>
<name>A0A9D9N389_9SPIR</name>
<dbReference type="EMBL" id="JADIMM010000117">
    <property type="protein sequence ID" value="MBO8458570.1"/>
    <property type="molecule type" value="Genomic_DNA"/>
</dbReference>
<dbReference type="AlphaFoldDB" id="A0A9D9N389"/>
<evidence type="ECO:0000313" key="1">
    <source>
        <dbReference type="EMBL" id="MBO8458570.1"/>
    </source>
</evidence>
<reference evidence="1" key="2">
    <citation type="journal article" date="2021" name="PeerJ">
        <title>Extensive microbial diversity within the chicken gut microbiome revealed by metagenomics and culture.</title>
        <authorList>
            <person name="Gilroy R."/>
            <person name="Ravi A."/>
            <person name="Getino M."/>
            <person name="Pursley I."/>
            <person name="Horton D.L."/>
            <person name="Alikhan N.F."/>
            <person name="Baker D."/>
            <person name="Gharbi K."/>
            <person name="Hall N."/>
            <person name="Watson M."/>
            <person name="Adriaenssens E.M."/>
            <person name="Foster-Nyarko E."/>
            <person name="Jarju S."/>
            <person name="Secka A."/>
            <person name="Antonio M."/>
            <person name="Oren A."/>
            <person name="Chaudhuri R.R."/>
            <person name="La Ragione R."/>
            <person name="Hildebrand F."/>
            <person name="Pallen M.J."/>
        </authorList>
    </citation>
    <scope>NUCLEOTIDE SEQUENCE</scope>
    <source>
        <strain evidence="1">10532</strain>
    </source>
</reference>
<dbReference type="Proteomes" id="UP000823638">
    <property type="component" value="Unassembled WGS sequence"/>
</dbReference>
<evidence type="ECO:0000313" key="2">
    <source>
        <dbReference type="Proteomes" id="UP000823638"/>
    </source>
</evidence>
<sequence length="63" mass="7473">MNNNEIINVEISLIQCMELIKTMRKEYNSMSDNLKRLYKLLEGKVTGYLTIHEAQEFFSDENK</sequence>
<organism evidence="1 2">
    <name type="scientific">Candidatus Gallitreponema excrementavium</name>
    <dbReference type="NCBI Taxonomy" id="2840840"/>
    <lineage>
        <taxon>Bacteria</taxon>
        <taxon>Pseudomonadati</taxon>
        <taxon>Spirochaetota</taxon>
        <taxon>Spirochaetia</taxon>
        <taxon>Spirochaetales</taxon>
        <taxon>Candidatus Gallitreponema</taxon>
    </lineage>
</organism>
<protein>
    <submittedName>
        <fullName evidence="1">Uncharacterized protein</fullName>
    </submittedName>
</protein>
<accession>A0A9D9N389</accession>
<proteinExistence type="predicted"/>
<comment type="caution">
    <text evidence="1">The sequence shown here is derived from an EMBL/GenBank/DDBJ whole genome shotgun (WGS) entry which is preliminary data.</text>
</comment>